<comment type="caution">
    <text evidence="1">The sequence shown here is derived from an EMBL/GenBank/DDBJ whole genome shotgun (WGS) entry which is preliminary data.</text>
</comment>
<gene>
    <name evidence="1" type="ORF">STRAU_6048</name>
</gene>
<name>S3ZCH3_9ACTN</name>
<accession>S3ZCH3</accession>
<keyword evidence="2" id="KW-1185">Reference proteome</keyword>
<dbReference type="PATRIC" id="fig|1286094.4.peg.5975"/>
<dbReference type="Proteomes" id="UP000014629">
    <property type="component" value="Unassembled WGS sequence"/>
</dbReference>
<dbReference type="AlphaFoldDB" id="S3ZCH3"/>
<reference evidence="1 2" key="1">
    <citation type="submission" date="2013-02" db="EMBL/GenBank/DDBJ databases">
        <title>Draft Genome Sequence of Streptomyces aurantiacus, Which Produces Setomimycin.</title>
        <authorList>
            <person name="Gruening B.A."/>
            <person name="Praeg A."/>
            <person name="Erxleben A."/>
            <person name="Guenther S."/>
            <person name="Mueller M."/>
        </authorList>
    </citation>
    <scope>NUCLEOTIDE SEQUENCE [LARGE SCALE GENOMIC DNA]</scope>
    <source>
        <strain evidence="1 2">JA 4570</strain>
    </source>
</reference>
<organism evidence="1 2">
    <name type="scientific">Streptomyces aurantiacus JA 4570</name>
    <dbReference type="NCBI Taxonomy" id="1286094"/>
    <lineage>
        <taxon>Bacteria</taxon>
        <taxon>Bacillati</taxon>
        <taxon>Actinomycetota</taxon>
        <taxon>Actinomycetes</taxon>
        <taxon>Kitasatosporales</taxon>
        <taxon>Streptomycetaceae</taxon>
        <taxon>Streptomyces</taxon>
        <taxon>Streptomyces aurantiacus group</taxon>
    </lineage>
</organism>
<sequence length="62" mass="7254">MRNRTPTDEWQQNHWARVPYKGDVRGSKRKREVFPTLKSSGGMKPTVVQPLPEIAEGWLLHR</sequence>
<proteinExistence type="predicted"/>
<dbReference type="EMBL" id="AOPZ01000361">
    <property type="protein sequence ID" value="EPH40833.1"/>
    <property type="molecule type" value="Genomic_DNA"/>
</dbReference>
<protein>
    <submittedName>
        <fullName evidence="1">Uncharacterized protein</fullName>
    </submittedName>
</protein>
<evidence type="ECO:0000313" key="1">
    <source>
        <dbReference type="EMBL" id="EPH40833.1"/>
    </source>
</evidence>
<evidence type="ECO:0000313" key="2">
    <source>
        <dbReference type="Proteomes" id="UP000014629"/>
    </source>
</evidence>